<dbReference type="GO" id="GO:0008270">
    <property type="term" value="F:zinc ion binding"/>
    <property type="evidence" value="ECO:0007669"/>
    <property type="project" value="UniProtKB-KW"/>
</dbReference>
<evidence type="ECO:0000256" key="2">
    <source>
        <dbReference type="ARBA" id="ARBA00022771"/>
    </source>
</evidence>
<evidence type="ECO:0000259" key="5">
    <source>
        <dbReference type="PROSITE" id="PS50865"/>
    </source>
</evidence>
<dbReference type="GeneID" id="63834675"/>
<accession>A0A9P5CLY8</accession>
<feature type="domain" description="MYND-type" evidence="5">
    <location>
        <begin position="72"/>
        <end position="114"/>
    </location>
</feature>
<keyword evidence="3" id="KW-0862">Zinc</keyword>
<evidence type="ECO:0000313" key="7">
    <source>
        <dbReference type="Proteomes" id="UP000803844"/>
    </source>
</evidence>
<reference evidence="6" key="1">
    <citation type="journal article" date="2020" name="Phytopathology">
        <title>Genome sequence of the chestnut blight fungus Cryphonectria parasitica EP155: A fundamental resource for an archetypical invasive plant pathogen.</title>
        <authorList>
            <person name="Crouch J.A."/>
            <person name="Dawe A."/>
            <person name="Aerts A."/>
            <person name="Barry K."/>
            <person name="Churchill A.C.L."/>
            <person name="Grimwood J."/>
            <person name="Hillman B."/>
            <person name="Milgroom M.G."/>
            <person name="Pangilinan J."/>
            <person name="Smith M."/>
            <person name="Salamov A."/>
            <person name="Schmutz J."/>
            <person name="Yadav J."/>
            <person name="Grigoriev I.V."/>
            <person name="Nuss D."/>
        </authorList>
    </citation>
    <scope>NUCLEOTIDE SEQUENCE</scope>
    <source>
        <strain evidence="6">EP155</strain>
    </source>
</reference>
<dbReference type="Pfam" id="PF01753">
    <property type="entry name" value="zf-MYND"/>
    <property type="match status" value="1"/>
</dbReference>
<dbReference type="InterPro" id="IPR002893">
    <property type="entry name" value="Znf_MYND"/>
</dbReference>
<dbReference type="EMBL" id="MU032349">
    <property type="protein sequence ID" value="KAF3763819.1"/>
    <property type="molecule type" value="Genomic_DNA"/>
</dbReference>
<name>A0A9P5CLY8_CRYP1</name>
<evidence type="ECO:0000256" key="4">
    <source>
        <dbReference type="PROSITE-ProRule" id="PRU00134"/>
    </source>
</evidence>
<keyword evidence="2 4" id="KW-0863">Zinc-finger</keyword>
<dbReference type="RefSeq" id="XP_040774780.1">
    <property type="nucleotide sequence ID" value="XM_040917546.1"/>
</dbReference>
<evidence type="ECO:0000313" key="6">
    <source>
        <dbReference type="EMBL" id="KAF3763819.1"/>
    </source>
</evidence>
<dbReference type="OrthoDB" id="341421at2759"/>
<dbReference type="SUPFAM" id="SSF144232">
    <property type="entry name" value="HIT/MYND zinc finger-like"/>
    <property type="match status" value="1"/>
</dbReference>
<dbReference type="PROSITE" id="PS01360">
    <property type="entry name" value="ZF_MYND_1"/>
    <property type="match status" value="1"/>
</dbReference>
<dbReference type="Proteomes" id="UP000803844">
    <property type="component" value="Unassembled WGS sequence"/>
</dbReference>
<gene>
    <name evidence="6" type="ORF">M406DRAFT_262923</name>
</gene>
<evidence type="ECO:0000256" key="3">
    <source>
        <dbReference type="ARBA" id="ARBA00022833"/>
    </source>
</evidence>
<proteinExistence type="predicted"/>
<sequence>VLLGAVMMRVGAKIKDEDFQYLRELVPRIVSHDGYTSPLADLGFRGPGKAQFLAALDNYKPGVPRSLSDPSCFHCGKIEQDTGKAPVLCSQCKGAWYCDKDCQRAHWRAHRSTCRGLDKPRFLANV</sequence>
<keyword evidence="1" id="KW-0479">Metal-binding</keyword>
<evidence type="ECO:0000256" key="1">
    <source>
        <dbReference type="ARBA" id="ARBA00022723"/>
    </source>
</evidence>
<feature type="non-terminal residue" evidence="6">
    <location>
        <position position="1"/>
    </location>
</feature>
<dbReference type="PROSITE" id="PS50865">
    <property type="entry name" value="ZF_MYND_2"/>
    <property type="match status" value="1"/>
</dbReference>
<keyword evidence="7" id="KW-1185">Reference proteome</keyword>
<protein>
    <recommendedName>
        <fullName evidence="5">MYND-type domain-containing protein</fullName>
    </recommendedName>
</protein>
<dbReference type="AlphaFoldDB" id="A0A9P5CLY8"/>
<organism evidence="6 7">
    <name type="scientific">Cryphonectria parasitica (strain ATCC 38755 / EP155)</name>
    <dbReference type="NCBI Taxonomy" id="660469"/>
    <lineage>
        <taxon>Eukaryota</taxon>
        <taxon>Fungi</taxon>
        <taxon>Dikarya</taxon>
        <taxon>Ascomycota</taxon>
        <taxon>Pezizomycotina</taxon>
        <taxon>Sordariomycetes</taxon>
        <taxon>Sordariomycetidae</taxon>
        <taxon>Diaporthales</taxon>
        <taxon>Cryphonectriaceae</taxon>
        <taxon>Cryphonectria-Endothia species complex</taxon>
        <taxon>Cryphonectria</taxon>
    </lineage>
</organism>
<dbReference type="Gene3D" id="6.10.140.2220">
    <property type="match status" value="1"/>
</dbReference>
<comment type="caution">
    <text evidence="6">The sequence shown here is derived from an EMBL/GenBank/DDBJ whole genome shotgun (WGS) entry which is preliminary data.</text>
</comment>